<name>N1MKB4_9SPHN</name>
<feature type="compositionally biased region" description="Basic and acidic residues" evidence="1">
    <location>
        <begin position="1"/>
        <end position="10"/>
    </location>
</feature>
<proteinExistence type="predicted"/>
<sequence>MFDQGRHDLVGKPTRAPGTGDVAIARTPEGQSVDRRFAQDHVVARRERRPVEQAPMRTRQVEMIGRALAQIVPDLAAVEVDHDARPVADRHHQAPAQMLMAAVAQHAEPLELAPHVCARLAVLLRQTVAQGAIGKAKAEGVDQIRMGEATLFQIGQRLRVGTQRTAIIVRHIAQQRAVLGRRQHRQLGDGRSRDRGGVGRGHIIAPQQFDCMTEADAFAFHDPVYGATTHVAAEAVEQILRHRHHQRRRIIVMEGALRHHVAAAFRQLHARCLDQPDQANLCLQPLYLRIRYACHGGCLQKAVKGVLS</sequence>
<dbReference type="Proteomes" id="UP000013201">
    <property type="component" value="Unassembled WGS sequence"/>
</dbReference>
<evidence type="ECO:0000313" key="2">
    <source>
        <dbReference type="EMBL" id="CCW17159.1"/>
    </source>
</evidence>
<organism evidence="2 3">
    <name type="scientific">Sphingobium indicum BiD32</name>
    <dbReference type="NCBI Taxonomy" id="1301087"/>
    <lineage>
        <taxon>Bacteria</taxon>
        <taxon>Pseudomonadati</taxon>
        <taxon>Pseudomonadota</taxon>
        <taxon>Alphaproteobacteria</taxon>
        <taxon>Sphingomonadales</taxon>
        <taxon>Sphingomonadaceae</taxon>
        <taxon>Sphingobium</taxon>
    </lineage>
</organism>
<reference evidence="3" key="2">
    <citation type="submission" date="2013-04" db="EMBL/GenBank/DDBJ databases">
        <title>Bisphenol A degrading Sphingobium sp. strain BiD32.</title>
        <authorList>
            <person name="Nielsen J.L."/>
            <person name="Zhou N.A."/>
            <person name="Kjeldal H."/>
        </authorList>
    </citation>
    <scope>NUCLEOTIDE SEQUENCE [LARGE SCALE GENOMIC DNA]</scope>
    <source>
        <strain evidence="3">BiD32</strain>
    </source>
</reference>
<comment type="caution">
    <text evidence="2">The sequence shown here is derived from an EMBL/GenBank/DDBJ whole genome shotgun (WGS) entry which is preliminary data.</text>
</comment>
<dbReference type="AlphaFoldDB" id="N1MKB4"/>
<feature type="region of interest" description="Disordered" evidence="1">
    <location>
        <begin position="1"/>
        <end position="21"/>
    </location>
</feature>
<keyword evidence="3" id="KW-1185">Reference proteome</keyword>
<gene>
    <name evidence="2" type="ORF">EBBID32_14980</name>
</gene>
<dbReference type="EMBL" id="CAVK010000069">
    <property type="protein sequence ID" value="CCW17159.1"/>
    <property type="molecule type" value="Genomic_DNA"/>
</dbReference>
<accession>N1MKB4</accession>
<protein>
    <submittedName>
        <fullName evidence="2">Uncharacterized protein</fullName>
    </submittedName>
</protein>
<reference evidence="2 3" key="1">
    <citation type="submission" date="2013-03" db="EMBL/GenBank/DDBJ databases">
        <authorList>
            <person name="Le V."/>
        </authorList>
    </citation>
    <scope>NUCLEOTIDE SEQUENCE [LARGE SCALE GENOMIC DNA]</scope>
    <source>
        <strain evidence="2 3">BiD32</strain>
    </source>
</reference>
<evidence type="ECO:0000313" key="3">
    <source>
        <dbReference type="Proteomes" id="UP000013201"/>
    </source>
</evidence>
<evidence type="ECO:0000256" key="1">
    <source>
        <dbReference type="SAM" id="MobiDB-lite"/>
    </source>
</evidence>